<dbReference type="RefSeq" id="WP_309480990.1">
    <property type="nucleotide sequence ID" value="NZ_CP133720.1"/>
</dbReference>
<keyword evidence="4" id="KW-0378">Hydrolase</keyword>
<dbReference type="Pfam" id="PF02265">
    <property type="entry name" value="S1-P1_nuclease"/>
    <property type="match status" value="1"/>
</dbReference>
<dbReference type="PANTHER" id="PTHR33146">
    <property type="entry name" value="ENDONUCLEASE 4"/>
    <property type="match status" value="1"/>
</dbReference>
<reference evidence="8" key="1">
    <citation type="submission" date="2023-09" db="EMBL/GenBank/DDBJ databases">
        <title>Undibacterium sp. 20NA77.5 isolated from freshwater.</title>
        <authorList>
            <person name="Le V."/>
            <person name="Ko S.-R."/>
            <person name="Ahn C.-Y."/>
            <person name="Oh H.-M."/>
        </authorList>
    </citation>
    <scope>NUCLEOTIDE SEQUENCE</scope>
    <source>
        <strain evidence="8">20NA77.5</strain>
    </source>
</reference>
<dbReference type="SUPFAM" id="SSF48537">
    <property type="entry name" value="Phospholipase C/P1 nuclease"/>
    <property type="match status" value="1"/>
</dbReference>
<feature type="signal peptide" evidence="7">
    <location>
        <begin position="1"/>
        <end position="32"/>
    </location>
</feature>
<dbReference type="EMBL" id="CP133720">
    <property type="protein sequence ID" value="WMW79493.1"/>
    <property type="molecule type" value="Genomic_DNA"/>
</dbReference>
<dbReference type="InterPro" id="IPR003154">
    <property type="entry name" value="S1/P1nuclease"/>
</dbReference>
<keyword evidence="5" id="KW-1015">Disulfide bond</keyword>
<dbReference type="CDD" id="cd11010">
    <property type="entry name" value="S1-P1_nuclease"/>
    <property type="match status" value="1"/>
</dbReference>
<evidence type="ECO:0000256" key="7">
    <source>
        <dbReference type="SAM" id="SignalP"/>
    </source>
</evidence>
<gene>
    <name evidence="8" type="ORF">RF679_12645</name>
</gene>
<keyword evidence="3" id="KW-0255">Endonuclease</keyword>
<name>A0ABY9RE36_9BURK</name>
<keyword evidence="9" id="KW-1185">Reference proteome</keyword>
<evidence type="ECO:0000256" key="4">
    <source>
        <dbReference type="ARBA" id="ARBA00022801"/>
    </source>
</evidence>
<dbReference type="InterPro" id="IPR008947">
    <property type="entry name" value="PLipase_C/P1_nuclease_dom_sf"/>
</dbReference>
<evidence type="ECO:0000256" key="6">
    <source>
        <dbReference type="ARBA" id="ARBA00023180"/>
    </source>
</evidence>
<feature type="chain" id="PRO_5046448619" evidence="7">
    <location>
        <begin position="33"/>
        <end position="354"/>
    </location>
</feature>
<keyword evidence="1" id="KW-0540">Nuclease</keyword>
<evidence type="ECO:0000313" key="9">
    <source>
        <dbReference type="Proteomes" id="UP001181355"/>
    </source>
</evidence>
<protein>
    <submittedName>
        <fullName evidence="8">S1/P1 nuclease</fullName>
    </submittedName>
</protein>
<keyword evidence="2" id="KW-0479">Metal-binding</keyword>
<evidence type="ECO:0000256" key="3">
    <source>
        <dbReference type="ARBA" id="ARBA00022759"/>
    </source>
</evidence>
<evidence type="ECO:0000256" key="2">
    <source>
        <dbReference type="ARBA" id="ARBA00022723"/>
    </source>
</evidence>
<sequence length="354" mass="39434">MTNSVVRFQSIFKRATAIALSISLVLPSPVWAWGAEGHELVGAVADRLLKDTPAARRIESMLQGRTLAQVAGWADCLKNVNPDANFEYANVGRYVDCKIFENPEDMAKIIAFVKRNHDSCFGMSLSRESCHKHYHYADLNLTQTRYAYLGFGSASEDIVQAMQAAIEFLQGRAVAEPFHFANESEALLLLVHLVGDVHQPLHVAGVYLDDDGRMMDDIHERAPQGKSAGGTAGGNALLFEQTNLHSMWDKISPAVKENVWRNFETASAAPSSMMAMDSGEQIRGLPEMWANENLQIARELFKDVRFGKRTVTARGDRWNTELPSGYQARLEKIQAERIHLAGRRLAALLSRIYS</sequence>
<evidence type="ECO:0000313" key="8">
    <source>
        <dbReference type="EMBL" id="WMW79493.1"/>
    </source>
</evidence>
<accession>A0ABY9RE36</accession>
<evidence type="ECO:0000256" key="5">
    <source>
        <dbReference type="ARBA" id="ARBA00023157"/>
    </source>
</evidence>
<keyword evidence="7" id="KW-0732">Signal</keyword>
<dbReference type="Proteomes" id="UP001181355">
    <property type="component" value="Chromosome"/>
</dbReference>
<proteinExistence type="predicted"/>
<evidence type="ECO:0000256" key="1">
    <source>
        <dbReference type="ARBA" id="ARBA00022722"/>
    </source>
</evidence>
<dbReference type="Gene3D" id="1.10.575.10">
    <property type="entry name" value="P1 Nuclease"/>
    <property type="match status" value="1"/>
</dbReference>
<keyword evidence="6" id="KW-0325">Glycoprotein</keyword>
<organism evidence="8 9">
    <name type="scientific">Undibacterium cyanobacteriorum</name>
    <dbReference type="NCBI Taxonomy" id="3073561"/>
    <lineage>
        <taxon>Bacteria</taxon>
        <taxon>Pseudomonadati</taxon>
        <taxon>Pseudomonadota</taxon>
        <taxon>Betaproteobacteria</taxon>
        <taxon>Burkholderiales</taxon>
        <taxon>Oxalobacteraceae</taxon>
        <taxon>Undibacterium</taxon>
    </lineage>
</organism>
<dbReference type="PANTHER" id="PTHR33146:SF10">
    <property type="entry name" value="STRAND-SPECIFIC NUCLEASE, PUTATIVE-RELATED"/>
    <property type="match status" value="1"/>
</dbReference>